<dbReference type="STRING" id="237018.SAMN04489723_10623"/>
<feature type="domain" description="CHRD" evidence="2">
    <location>
        <begin position="188"/>
        <end position="319"/>
    </location>
</feature>
<dbReference type="InterPro" id="IPR010895">
    <property type="entry name" value="CHRD"/>
</dbReference>
<sequence length="319" mass="33378">MKNSFQKLMSLAFLAFVAFSCQNLQDVSPVMNQSADDNTFTAAADSDPNARKGQLAEFGAFLIGTEENPSVSSPGSGAARITQIDGNTLKFEIRVANTTGITAAHLHNAPMGVNGGVIVNLQSQTGIQNGVIAQGMIDASNLSGALAGMSISDLVKEMEDGRIYVNVHTSTNPGGELRGQVSMVQSNDNKNYGAKLDGSNEVPSAMSAGTGIAKFNFSNDGGSASFHVNVDGIADVRFAHIHFAKAGANGGVVFTLRMDKVNGPVSGLYAQGDIMPIKFSGQLLGGDLFILREAFRTGNAYVNVHSDKFPGGELRGQVN</sequence>
<name>A0A1I0ZIL2_9BACT</name>
<evidence type="ECO:0000313" key="3">
    <source>
        <dbReference type="EMBL" id="SFB24043.1"/>
    </source>
</evidence>
<evidence type="ECO:0000259" key="2">
    <source>
        <dbReference type="PROSITE" id="PS50933"/>
    </source>
</evidence>
<dbReference type="AlphaFoldDB" id="A0A1I0ZIL2"/>
<dbReference type="EMBL" id="FOKK01000006">
    <property type="protein sequence ID" value="SFB24043.1"/>
    <property type="molecule type" value="Genomic_DNA"/>
</dbReference>
<keyword evidence="1" id="KW-0732">Signal</keyword>
<feature type="signal peptide" evidence="1">
    <location>
        <begin position="1"/>
        <end position="25"/>
    </location>
</feature>
<dbReference type="SMART" id="SM00754">
    <property type="entry name" value="CHRD"/>
    <property type="match status" value="2"/>
</dbReference>
<dbReference type="Proteomes" id="UP000198790">
    <property type="component" value="Unassembled WGS sequence"/>
</dbReference>
<protein>
    <submittedName>
        <fullName evidence="3">CHRD domain-containing protein</fullName>
    </submittedName>
</protein>
<keyword evidence="4" id="KW-1185">Reference proteome</keyword>
<gene>
    <name evidence="3" type="ORF">SAMN04489723_10623</name>
</gene>
<dbReference type="Pfam" id="PF07452">
    <property type="entry name" value="CHRD"/>
    <property type="match status" value="2"/>
</dbReference>
<organism evidence="3 4">
    <name type="scientific">Algoriphagus aquimarinus</name>
    <dbReference type="NCBI Taxonomy" id="237018"/>
    <lineage>
        <taxon>Bacteria</taxon>
        <taxon>Pseudomonadati</taxon>
        <taxon>Bacteroidota</taxon>
        <taxon>Cytophagia</taxon>
        <taxon>Cytophagales</taxon>
        <taxon>Cyclobacteriaceae</taxon>
        <taxon>Algoriphagus</taxon>
    </lineage>
</organism>
<accession>A0A1I0ZIL2</accession>
<dbReference type="OrthoDB" id="571052at2"/>
<proteinExistence type="predicted"/>
<feature type="domain" description="CHRD" evidence="2">
    <location>
        <begin position="54"/>
        <end position="186"/>
    </location>
</feature>
<dbReference type="RefSeq" id="WP_092896587.1">
    <property type="nucleotide sequence ID" value="NZ_FOKK01000006.1"/>
</dbReference>
<evidence type="ECO:0000313" key="4">
    <source>
        <dbReference type="Proteomes" id="UP000198790"/>
    </source>
</evidence>
<dbReference type="PROSITE" id="PS50933">
    <property type="entry name" value="CHRD"/>
    <property type="match status" value="2"/>
</dbReference>
<reference evidence="3 4" key="1">
    <citation type="submission" date="2016-10" db="EMBL/GenBank/DDBJ databases">
        <authorList>
            <person name="de Groot N.N."/>
        </authorList>
    </citation>
    <scope>NUCLEOTIDE SEQUENCE [LARGE SCALE GENOMIC DNA]</scope>
    <source>
        <strain evidence="3 4">DSM 23399</strain>
    </source>
</reference>
<dbReference type="PROSITE" id="PS51257">
    <property type="entry name" value="PROKAR_LIPOPROTEIN"/>
    <property type="match status" value="1"/>
</dbReference>
<feature type="chain" id="PRO_5011475224" evidence="1">
    <location>
        <begin position="26"/>
        <end position="319"/>
    </location>
</feature>
<evidence type="ECO:0000256" key="1">
    <source>
        <dbReference type="SAM" id="SignalP"/>
    </source>
</evidence>